<keyword evidence="2" id="KW-1185">Reference proteome</keyword>
<sequence>MSVCYPHEAASTPFRFRFQWVSSALRSYDDGAEISPTSICTKRPAPLPPSDEEKIQPTADKYIPCSVSKPVPPPLPQQTSPILSSQTSSLLESPSRISLSSKYLEEKSKTMTSPSREKPYGDDFMELKSNKKNLNSLQYAFEFVDLVESRPSSSSIIHSLETRKERRTSRQYFFHVDSIRFESAAPSVYTYLDEMSAISTQTWADGVQVDYDLNVLADSQLMTTLLWVLLLGSPTRYMERIVLFLSNTLISTSNSCSVFLRPVAFSSPIAVCVLTIPVNNNKIK</sequence>
<reference evidence="3" key="1">
    <citation type="submission" date="2016-11" db="UniProtKB">
        <authorList>
            <consortium name="WormBaseParasite"/>
        </authorList>
    </citation>
    <scope>IDENTIFICATION</scope>
</reference>
<dbReference type="Proteomes" id="UP000095283">
    <property type="component" value="Unplaced"/>
</dbReference>
<accession>A0A1I7X5G0</accession>
<name>A0A1I7X5G0_HETBA</name>
<protein>
    <submittedName>
        <fullName evidence="3">Uncharacterized protein</fullName>
    </submittedName>
</protein>
<feature type="region of interest" description="Disordered" evidence="1">
    <location>
        <begin position="68"/>
        <end position="122"/>
    </location>
</feature>
<feature type="compositionally biased region" description="Basic and acidic residues" evidence="1">
    <location>
        <begin position="103"/>
        <end position="122"/>
    </location>
</feature>
<evidence type="ECO:0000256" key="1">
    <source>
        <dbReference type="SAM" id="MobiDB-lite"/>
    </source>
</evidence>
<dbReference type="AlphaFoldDB" id="A0A1I7X5G0"/>
<evidence type="ECO:0000313" key="3">
    <source>
        <dbReference type="WBParaSite" id="Hba_12798"/>
    </source>
</evidence>
<feature type="compositionally biased region" description="Low complexity" evidence="1">
    <location>
        <begin position="77"/>
        <end position="102"/>
    </location>
</feature>
<organism evidence="2 3">
    <name type="scientific">Heterorhabditis bacteriophora</name>
    <name type="common">Entomopathogenic nematode worm</name>
    <dbReference type="NCBI Taxonomy" id="37862"/>
    <lineage>
        <taxon>Eukaryota</taxon>
        <taxon>Metazoa</taxon>
        <taxon>Ecdysozoa</taxon>
        <taxon>Nematoda</taxon>
        <taxon>Chromadorea</taxon>
        <taxon>Rhabditida</taxon>
        <taxon>Rhabditina</taxon>
        <taxon>Rhabditomorpha</taxon>
        <taxon>Strongyloidea</taxon>
        <taxon>Heterorhabditidae</taxon>
        <taxon>Heterorhabditis</taxon>
    </lineage>
</organism>
<evidence type="ECO:0000313" key="2">
    <source>
        <dbReference type="Proteomes" id="UP000095283"/>
    </source>
</evidence>
<proteinExistence type="predicted"/>
<dbReference type="WBParaSite" id="Hba_12798">
    <property type="protein sequence ID" value="Hba_12798"/>
    <property type="gene ID" value="Hba_12798"/>
</dbReference>